<evidence type="ECO:0000313" key="3">
    <source>
        <dbReference type="Proteomes" id="UP000253961"/>
    </source>
</evidence>
<accession>A0A369PU30</accession>
<dbReference type="AlphaFoldDB" id="A0A369PU30"/>
<evidence type="ECO:0000259" key="1">
    <source>
        <dbReference type="Pfam" id="PF21956"/>
    </source>
</evidence>
<dbReference type="InterPro" id="IPR010982">
    <property type="entry name" value="Lambda_DNA-bd_dom_sf"/>
</dbReference>
<organism evidence="2 3">
    <name type="scientific">Pedobacter chinensis</name>
    <dbReference type="NCBI Taxonomy" id="2282421"/>
    <lineage>
        <taxon>Bacteria</taxon>
        <taxon>Pseudomonadati</taxon>
        <taxon>Bacteroidota</taxon>
        <taxon>Sphingobacteriia</taxon>
        <taxon>Sphingobacteriales</taxon>
        <taxon>Sphingobacteriaceae</taxon>
        <taxon>Pedobacter</taxon>
    </lineage>
</organism>
<reference evidence="2 3" key="1">
    <citation type="submission" date="2018-07" db="EMBL/GenBank/DDBJ databases">
        <title>Pedobacter sp. nov., isolated from soil.</title>
        <authorList>
            <person name="Zhou L.Y."/>
            <person name="Du Z.J."/>
        </authorList>
    </citation>
    <scope>NUCLEOTIDE SEQUENCE [LARGE SCALE GENOMIC DNA]</scope>
    <source>
        <strain evidence="2 3">JDX94</strain>
    </source>
</reference>
<proteinExistence type="predicted"/>
<dbReference type="SUPFAM" id="SSF47413">
    <property type="entry name" value="lambda repressor-like DNA-binding domains"/>
    <property type="match status" value="1"/>
</dbReference>
<name>A0A369PU30_9SPHI</name>
<dbReference type="OrthoDB" id="1364214at2"/>
<comment type="caution">
    <text evidence="2">The sequence shown here is derived from an EMBL/GenBank/DDBJ whole genome shotgun (WGS) entry which is preliminary data.</text>
</comment>
<dbReference type="RefSeq" id="WP_115402892.1">
    <property type="nucleotide sequence ID" value="NZ_QPKV01000004.1"/>
</dbReference>
<gene>
    <name evidence="2" type="ORF">DU508_11115</name>
</gene>
<dbReference type="Gene3D" id="1.10.260.40">
    <property type="entry name" value="lambda repressor-like DNA-binding domains"/>
    <property type="match status" value="1"/>
</dbReference>
<keyword evidence="3" id="KW-1185">Reference proteome</keyword>
<sequence length="168" mass="19719">MKSTLKKYRGIHPGVVLERELKKRKLKKRSFALSLQEYPQIINDITKAKRGLTTALSIKIDKVLGLEEGTMLILQAYYDIKKEKEKKSLLDRPDFNIIRKILFWDTDINKIDWNEQYEAVIKRVFERGNIDEKMELLRFYGKDKILEITGSAEIENNQPIILPHLSSN</sequence>
<dbReference type="Proteomes" id="UP000253961">
    <property type="component" value="Unassembled WGS sequence"/>
</dbReference>
<dbReference type="InterPro" id="IPR053830">
    <property type="entry name" value="DUF6922"/>
</dbReference>
<feature type="domain" description="DUF6922" evidence="1">
    <location>
        <begin position="98"/>
        <end position="148"/>
    </location>
</feature>
<dbReference type="Pfam" id="PF21956">
    <property type="entry name" value="DUF6922"/>
    <property type="match status" value="1"/>
</dbReference>
<protein>
    <submittedName>
        <fullName evidence="2">Plasmid maintenance system antidote protein</fullName>
    </submittedName>
</protein>
<dbReference type="GO" id="GO:0003677">
    <property type="term" value="F:DNA binding"/>
    <property type="evidence" value="ECO:0007669"/>
    <property type="project" value="InterPro"/>
</dbReference>
<evidence type="ECO:0000313" key="2">
    <source>
        <dbReference type="EMBL" id="RDC56161.1"/>
    </source>
</evidence>
<dbReference type="EMBL" id="QPKV01000004">
    <property type="protein sequence ID" value="RDC56161.1"/>
    <property type="molecule type" value="Genomic_DNA"/>
</dbReference>